<dbReference type="Proteomes" id="UP000241762">
    <property type="component" value="Chromosome"/>
</dbReference>
<accession>A0A2P1P710</accession>
<dbReference type="PROSITE" id="PS50088">
    <property type="entry name" value="ANK_REPEAT"/>
    <property type="match status" value="1"/>
</dbReference>
<dbReference type="SMART" id="SM00248">
    <property type="entry name" value="ANK"/>
    <property type="match status" value="5"/>
</dbReference>
<dbReference type="PROSITE" id="PS50297">
    <property type="entry name" value="ANK_REP_REGION"/>
    <property type="match status" value="1"/>
</dbReference>
<dbReference type="PANTHER" id="PTHR24123:SF33">
    <property type="entry name" value="PROTEIN HOS4"/>
    <property type="match status" value="1"/>
</dbReference>
<evidence type="ECO:0000313" key="4">
    <source>
        <dbReference type="EMBL" id="AVP87036.1"/>
    </source>
</evidence>
<keyword evidence="2 3" id="KW-0040">ANK repeat</keyword>
<reference evidence="4 5" key="1">
    <citation type="submission" date="2018-03" db="EMBL/GenBank/DDBJ databases">
        <title>A gene transfer event suggests a long-term partnership between eustigmatophyte algae and a novel lineage of endosymbiotic bacteria.</title>
        <authorList>
            <person name="Yurchenko T."/>
            <person name="Sevcikova T."/>
            <person name="Pribyl P."/>
            <person name="El Karkouri K."/>
            <person name="Klimes V."/>
            <person name="Amaral R."/>
            <person name="Zbrankova V."/>
            <person name="Kim E."/>
            <person name="Raoult D."/>
            <person name="Santos L.M.A."/>
            <person name="Elias M."/>
        </authorList>
    </citation>
    <scope>NUCLEOTIDE SEQUENCE [LARGE SCALE GENOMIC DNA]</scope>
    <source>
        <strain evidence="4">CCALA 838</strain>
    </source>
</reference>
<evidence type="ECO:0000256" key="3">
    <source>
        <dbReference type="PROSITE-ProRule" id="PRU00023"/>
    </source>
</evidence>
<dbReference type="InterPro" id="IPR002110">
    <property type="entry name" value="Ankyrin_rpt"/>
</dbReference>
<dbReference type="InterPro" id="IPR051165">
    <property type="entry name" value="Multifunctional_ANK_Repeat"/>
</dbReference>
<dbReference type="AlphaFoldDB" id="A0A2P1P710"/>
<name>A0A2P1P710_9RICK</name>
<dbReference type="Gene3D" id="1.25.40.20">
    <property type="entry name" value="Ankyrin repeat-containing domain"/>
    <property type="match status" value="1"/>
</dbReference>
<evidence type="ECO:0000256" key="2">
    <source>
        <dbReference type="ARBA" id="ARBA00023043"/>
    </source>
</evidence>
<evidence type="ECO:0000313" key="5">
    <source>
        <dbReference type="Proteomes" id="UP000241762"/>
    </source>
</evidence>
<organism evidence="4 5">
    <name type="scientific">Candidatus Phycorickettsia trachydisci</name>
    <dbReference type="NCBI Taxonomy" id="2115978"/>
    <lineage>
        <taxon>Bacteria</taxon>
        <taxon>Pseudomonadati</taxon>
        <taxon>Pseudomonadota</taxon>
        <taxon>Alphaproteobacteria</taxon>
        <taxon>Rickettsiales</taxon>
        <taxon>Rickettsiaceae</taxon>
        <taxon>Candidatus Phycorickettsia</taxon>
    </lineage>
</organism>
<evidence type="ECO:0000256" key="1">
    <source>
        <dbReference type="ARBA" id="ARBA00022737"/>
    </source>
</evidence>
<dbReference type="Pfam" id="PF12796">
    <property type="entry name" value="Ank_2"/>
    <property type="match status" value="1"/>
</dbReference>
<protein>
    <submittedName>
        <fullName evidence="4">Uncharacterized protein</fullName>
    </submittedName>
</protein>
<keyword evidence="5" id="KW-1185">Reference proteome</keyword>
<gene>
    <name evidence="4" type="ORF">phytr_730</name>
</gene>
<feature type="repeat" description="ANK" evidence="3">
    <location>
        <begin position="389"/>
        <end position="421"/>
    </location>
</feature>
<dbReference type="SUPFAM" id="SSF48403">
    <property type="entry name" value="Ankyrin repeat"/>
    <property type="match status" value="1"/>
</dbReference>
<dbReference type="EMBL" id="CP027845">
    <property type="protein sequence ID" value="AVP87036.1"/>
    <property type="molecule type" value="Genomic_DNA"/>
</dbReference>
<dbReference type="KEGG" id="ptc:phytr_730"/>
<dbReference type="PANTHER" id="PTHR24123">
    <property type="entry name" value="ANKYRIN REPEAT-CONTAINING"/>
    <property type="match status" value="1"/>
</dbReference>
<sequence>MNYMILKRLLIIGNNLLPENSDQFKQIEKFYSTPDSLIIRHMDQDKWISLMGKIDSTTRIDIHAHGSDKLGLSELPSDKVYGLSLGEDGLCYRFKDIFSFLNILSKKSPLHIHIWSCFSGNAHKEITSLPKDSILFTHVSEDLESRGMLCHLAFSKSIEKWTNYDTSTSNKSIRAITLQAFLDNLAFEIFEGAGISTWNYESVYFFWKQQKVTEYEFHCTEDTFQNPEEVLVRENKKFNEFCNKILLNGETLAPTQFTKDQEKILQHGYLIKNLTDKSQETVNFLKEEDLPLSFFDENITYIDYYEGACIEQNIELIRYFLDKSWNLNQFNNSNGFTPLALIINNNKIKLLFEQQGIQSSLTQEAFEKQESIVKLLLGKGANPNLPGKDGISPLMLAIDQPNQSLVKLLLENGADATETFKHTIVSGTPEQIDLLLSLGADPNQIINNGLSALYYCVLSRKEIISLLMKYKPNFNDPLNAAAFETSVRAKDLDTVKLLLQHKIPDSLNVKALKAAVWGKDLGMVKLLLADSTDLDHLNSAMSLAIYDQNFKMVKLLADHGANVEKGLKSAKSLSESNELNQIIEFLESKLESDPLSLIDHANHDMTQIGEIELNDSTDNQHNI</sequence>
<keyword evidence="1" id="KW-0677">Repeat</keyword>
<proteinExistence type="predicted"/>
<dbReference type="InterPro" id="IPR036770">
    <property type="entry name" value="Ankyrin_rpt-contain_sf"/>
</dbReference>